<keyword evidence="2" id="KW-1185">Reference proteome</keyword>
<proteinExistence type="predicted"/>
<dbReference type="EMBL" id="RCHU02000009">
    <property type="protein sequence ID" value="KAL3580430.1"/>
    <property type="molecule type" value="Genomic_DNA"/>
</dbReference>
<protein>
    <submittedName>
        <fullName evidence="1">Uncharacterized protein</fullName>
    </submittedName>
</protein>
<evidence type="ECO:0000313" key="1">
    <source>
        <dbReference type="EMBL" id="KAL3580430.1"/>
    </source>
</evidence>
<sequence length="271" mass="31306">MLDQGENVKMDQIENEEMEKEETRVLRREKDMFWAECAVFFHRNVSAYHFLHNCVADIYADLLKFDIEFLNLGEVEKISLAAKWCPSINSFYDRRTQICESIAKAVFPFDSDPGKNNEEKKVLLPHEIVASLRDKSSSMVAESKWESLVNYLKKKGSLKNCLAVYGISRDMTKMQKDICVSMGLLVSELSEEPWKGKIVSFGDDPKIRMIQGSNLPAKIEFMRQLDYCKVENIKRVLDQIFEFALAEKISQEKMPQKIFVFTDMGLQQVSA</sequence>
<dbReference type="Proteomes" id="UP000309997">
    <property type="component" value="Unassembled WGS sequence"/>
</dbReference>
<gene>
    <name evidence="1" type="ORF">D5086_018265</name>
</gene>
<organism evidence="1 2">
    <name type="scientific">Populus alba</name>
    <name type="common">White poplar</name>
    <dbReference type="NCBI Taxonomy" id="43335"/>
    <lineage>
        <taxon>Eukaryota</taxon>
        <taxon>Viridiplantae</taxon>
        <taxon>Streptophyta</taxon>
        <taxon>Embryophyta</taxon>
        <taxon>Tracheophyta</taxon>
        <taxon>Spermatophyta</taxon>
        <taxon>Magnoliopsida</taxon>
        <taxon>eudicotyledons</taxon>
        <taxon>Gunneridae</taxon>
        <taxon>Pentapetalae</taxon>
        <taxon>rosids</taxon>
        <taxon>fabids</taxon>
        <taxon>Malpighiales</taxon>
        <taxon>Salicaceae</taxon>
        <taxon>Saliceae</taxon>
        <taxon>Populus</taxon>
    </lineage>
</organism>
<accession>A0ACC4BPA9</accession>
<reference evidence="1 2" key="1">
    <citation type="journal article" date="2024" name="Plant Biotechnol. J.">
        <title>Genome and CRISPR/Cas9 system of a widespread forest tree (Populus alba) in the world.</title>
        <authorList>
            <person name="Liu Y.J."/>
            <person name="Jiang P.F."/>
            <person name="Han X.M."/>
            <person name="Li X.Y."/>
            <person name="Wang H.M."/>
            <person name="Wang Y.J."/>
            <person name="Wang X.X."/>
            <person name="Zeng Q.Y."/>
        </authorList>
    </citation>
    <scope>NUCLEOTIDE SEQUENCE [LARGE SCALE GENOMIC DNA]</scope>
    <source>
        <strain evidence="2">cv. PAL-ZL1</strain>
    </source>
</reference>
<comment type="caution">
    <text evidence="1">The sequence shown here is derived from an EMBL/GenBank/DDBJ whole genome shotgun (WGS) entry which is preliminary data.</text>
</comment>
<name>A0ACC4BPA9_POPAL</name>
<evidence type="ECO:0000313" key="2">
    <source>
        <dbReference type="Proteomes" id="UP000309997"/>
    </source>
</evidence>